<dbReference type="PANTHER" id="PTHR34052">
    <property type="entry name" value="GLYCINE-RICH PROTEIN-LIKE"/>
    <property type="match status" value="1"/>
</dbReference>
<reference evidence="3" key="1">
    <citation type="journal article" date="2025" name="Foods">
        <title>Unveiling the Microbial Signatures of Arabica Coffee Cherries: Insights into Ripeness Specific Diversity, Functional Traits, and Implications for Quality and Safety.</title>
        <authorList>
            <consortium name="RefSeq"/>
            <person name="Tenea G.N."/>
            <person name="Cifuentes V."/>
            <person name="Reyes P."/>
            <person name="Cevallos-Vallejos M."/>
        </authorList>
    </citation>
    <scope>NUCLEOTIDE SEQUENCE [LARGE SCALE GENOMIC DNA]</scope>
</reference>
<organism evidence="3 4">
    <name type="scientific">Coffea arabica</name>
    <name type="common">Arabian coffee</name>
    <dbReference type="NCBI Taxonomy" id="13443"/>
    <lineage>
        <taxon>Eukaryota</taxon>
        <taxon>Viridiplantae</taxon>
        <taxon>Streptophyta</taxon>
        <taxon>Embryophyta</taxon>
        <taxon>Tracheophyta</taxon>
        <taxon>Spermatophyta</taxon>
        <taxon>Magnoliopsida</taxon>
        <taxon>eudicotyledons</taxon>
        <taxon>Gunneridae</taxon>
        <taxon>Pentapetalae</taxon>
        <taxon>asterids</taxon>
        <taxon>lamiids</taxon>
        <taxon>Gentianales</taxon>
        <taxon>Rubiaceae</taxon>
        <taxon>Ixoroideae</taxon>
        <taxon>Gardenieae complex</taxon>
        <taxon>Bertiereae - Coffeeae clade</taxon>
        <taxon>Coffeeae</taxon>
        <taxon>Coffea</taxon>
    </lineage>
</organism>
<keyword evidence="1" id="KW-0732">Signal</keyword>
<gene>
    <name evidence="4" type="primary">LOC113713788</name>
</gene>
<dbReference type="PANTHER" id="PTHR34052:SF2">
    <property type="entry name" value="PLASTOCYANIN-LIKE DOMAIN PROTEIN"/>
    <property type="match status" value="1"/>
</dbReference>
<dbReference type="SUPFAM" id="SSF49503">
    <property type="entry name" value="Cupredoxins"/>
    <property type="match status" value="1"/>
</dbReference>
<dbReference type="Gene3D" id="2.60.40.420">
    <property type="entry name" value="Cupredoxins - blue copper proteins"/>
    <property type="match status" value="1"/>
</dbReference>
<dbReference type="GO" id="GO:0009055">
    <property type="term" value="F:electron transfer activity"/>
    <property type="evidence" value="ECO:0007669"/>
    <property type="project" value="InterPro"/>
</dbReference>
<dbReference type="RefSeq" id="XP_027093381.1">
    <property type="nucleotide sequence ID" value="XM_027237580.2"/>
</dbReference>
<dbReference type="InterPro" id="IPR003245">
    <property type="entry name" value="Phytocyanin_dom"/>
</dbReference>
<dbReference type="PROSITE" id="PS51485">
    <property type="entry name" value="PHYTOCYANIN"/>
    <property type="match status" value="1"/>
</dbReference>
<accession>A0A6P6USP5</accession>
<evidence type="ECO:0000313" key="4">
    <source>
        <dbReference type="RefSeq" id="XP_027093381.1"/>
    </source>
</evidence>
<sequence>MAITMSFGKGLLILLLTLVATLAISQAETVVVGGSEGWRYGYNYTDWALKHGPFFLNDTLVFRYPPPNDTVKPHSVYLLPNLYSFLTCDFKAATLVAPPNQGGGDGFSYTLSRVRPNYFASREGNGDDCTKGLMKFAAIPLYRPPFP</sequence>
<evidence type="ECO:0000256" key="1">
    <source>
        <dbReference type="SAM" id="SignalP"/>
    </source>
</evidence>
<protein>
    <recommendedName>
        <fullName evidence="2">Phytocyanin domain-containing protein</fullName>
    </recommendedName>
</protein>
<feature type="signal peptide" evidence="1">
    <location>
        <begin position="1"/>
        <end position="27"/>
    </location>
</feature>
<dbReference type="AlphaFoldDB" id="A0A6P6USP5"/>
<dbReference type="InterPro" id="IPR008972">
    <property type="entry name" value="Cupredoxin"/>
</dbReference>
<feature type="chain" id="PRO_5028095611" description="Phytocyanin domain-containing protein" evidence="1">
    <location>
        <begin position="28"/>
        <end position="147"/>
    </location>
</feature>
<name>A0A6P6USP5_COFAR</name>
<evidence type="ECO:0000259" key="2">
    <source>
        <dbReference type="PROSITE" id="PS51485"/>
    </source>
</evidence>
<reference evidence="4" key="2">
    <citation type="submission" date="2025-08" db="UniProtKB">
        <authorList>
            <consortium name="RefSeq"/>
        </authorList>
    </citation>
    <scope>IDENTIFICATION</scope>
    <source>
        <tissue evidence="4">Leaves</tissue>
    </source>
</reference>
<proteinExistence type="predicted"/>
<dbReference type="OrthoDB" id="1839683at2759"/>
<dbReference type="GeneID" id="113713788"/>
<evidence type="ECO:0000313" key="3">
    <source>
        <dbReference type="Proteomes" id="UP001652660"/>
    </source>
</evidence>
<feature type="domain" description="Phytocyanin" evidence="2">
    <location>
        <begin position="28"/>
        <end position="142"/>
    </location>
</feature>
<dbReference type="Proteomes" id="UP001652660">
    <property type="component" value="Chromosome 10c"/>
</dbReference>
<keyword evidence="3" id="KW-1185">Reference proteome</keyword>